<dbReference type="InterPro" id="IPR005336">
    <property type="entry name" value="MPC"/>
</dbReference>
<organism evidence="10 11">
    <name type="scientific">Calidris pygmaea</name>
    <name type="common">Spoon-billed sandpiper</name>
    <dbReference type="NCBI Taxonomy" id="425635"/>
    <lineage>
        <taxon>Eukaryota</taxon>
        <taxon>Metazoa</taxon>
        <taxon>Chordata</taxon>
        <taxon>Craniata</taxon>
        <taxon>Vertebrata</taxon>
        <taxon>Euteleostomi</taxon>
        <taxon>Archelosauria</taxon>
        <taxon>Archosauria</taxon>
        <taxon>Dinosauria</taxon>
        <taxon>Saurischia</taxon>
        <taxon>Theropoda</taxon>
        <taxon>Coelurosauria</taxon>
        <taxon>Aves</taxon>
        <taxon>Neognathae</taxon>
        <taxon>Neoaves</taxon>
        <taxon>Charadriiformes</taxon>
        <taxon>Scolopacidae</taxon>
        <taxon>Calidris</taxon>
    </lineage>
</organism>
<evidence type="ECO:0000256" key="4">
    <source>
        <dbReference type="ARBA" id="ARBA00022692"/>
    </source>
</evidence>
<evidence type="ECO:0000256" key="1">
    <source>
        <dbReference type="ARBA" id="ARBA00004448"/>
    </source>
</evidence>
<evidence type="ECO:0000256" key="2">
    <source>
        <dbReference type="ARBA" id="ARBA00006416"/>
    </source>
</evidence>
<keyword evidence="4" id="KW-0812">Transmembrane</keyword>
<keyword evidence="6" id="KW-1133">Transmembrane helix</keyword>
<dbReference type="Proteomes" id="UP000694419">
    <property type="component" value="Unplaced"/>
</dbReference>
<evidence type="ECO:0000313" key="11">
    <source>
        <dbReference type="Proteomes" id="UP000694419"/>
    </source>
</evidence>
<name>A0A8C3KI31_9CHAR</name>
<sequence>MAAAVAGLRASYHRLLDRIELMLPPRFRPFYNHPAGPKTVFFWAPIMKWVSIICHLLCVCQSEGNLQQPIEQAVIVQQISEPTERFNIQALIFNIQGGTKLALITYSTTRRGYSRGKMLCGKIVLFTESFTKAFSCETLNCCSRWA</sequence>
<comment type="similarity">
    <text evidence="2 9">Belongs to the mitochondrial pyruvate carrier (MPC) (TC 2.A.105) family.</text>
</comment>
<accession>A0A8C3KI31</accession>
<keyword evidence="8" id="KW-0472">Membrane</keyword>
<dbReference type="GO" id="GO:0005743">
    <property type="term" value="C:mitochondrial inner membrane"/>
    <property type="evidence" value="ECO:0007669"/>
    <property type="project" value="UniProtKB-SubCell"/>
</dbReference>
<protein>
    <recommendedName>
        <fullName evidence="9">Mitochondrial pyruvate carrier</fullName>
    </recommendedName>
</protein>
<evidence type="ECO:0000313" key="10">
    <source>
        <dbReference type="Ensembl" id="ENSCPGP00000022824.1"/>
    </source>
</evidence>
<dbReference type="Pfam" id="PF03650">
    <property type="entry name" value="MPC"/>
    <property type="match status" value="1"/>
</dbReference>
<proteinExistence type="inferred from homology"/>
<keyword evidence="3 9" id="KW-0813">Transport</keyword>
<keyword evidence="11" id="KW-1185">Reference proteome</keyword>
<keyword evidence="7 9" id="KW-0496">Mitochondrion</keyword>
<reference evidence="10" key="2">
    <citation type="submission" date="2025-09" db="UniProtKB">
        <authorList>
            <consortium name="Ensembl"/>
        </authorList>
    </citation>
    <scope>IDENTIFICATION</scope>
</reference>
<evidence type="ECO:0000256" key="7">
    <source>
        <dbReference type="ARBA" id="ARBA00023128"/>
    </source>
</evidence>
<reference evidence="10" key="1">
    <citation type="submission" date="2025-08" db="UniProtKB">
        <authorList>
            <consortium name="Ensembl"/>
        </authorList>
    </citation>
    <scope>IDENTIFICATION</scope>
</reference>
<keyword evidence="5 9" id="KW-0999">Mitochondrion inner membrane</keyword>
<evidence type="ECO:0000256" key="3">
    <source>
        <dbReference type="ARBA" id="ARBA00022448"/>
    </source>
</evidence>
<comment type="function">
    <text evidence="9">Mediates the uptake of pyruvate into mitochondria.</text>
</comment>
<comment type="subcellular location">
    <subcellularLocation>
        <location evidence="1 9">Mitochondrion inner membrane</location>
        <topology evidence="1 9">Multi-pass membrane protein</topology>
    </subcellularLocation>
</comment>
<dbReference type="Ensembl" id="ENSCPGT00000024948.1">
    <property type="protein sequence ID" value="ENSCPGP00000022824.1"/>
    <property type="gene ID" value="ENSCPGG00000015838.1"/>
</dbReference>
<dbReference type="GO" id="GO:0006850">
    <property type="term" value="P:pyruvate import into mitochondria"/>
    <property type="evidence" value="ECO:0007669"/>
    <property type="project" value="InterPro"/>
</dbReference>
<evidence type="ECO:0000256" key="6">
    <source>
        <dbReference type="ARBA" id="ARBA00022989"/>
    </source>
</evidence>
<evidence type="ECO:0000256" key="8">
    <source>
        <dbReference type="ARBA" id="ARBA00023136"/>
    </source>
</evidence>
<evidence type="ECO:0000256" key="5">
    <source>
        <dbReference type="ARBA" id="ARBA00022792"/>
    </source>
</evidence>
<dbReference type="AlphaFoldDB" id="A0A8C3KI31"/>
<evidence type="ECO:0000256" key="9">
    <source>
        <dbReference type="RuleBase" id="RU363100"/>
    </source>
</evidence>